<dbReference type="Pfam" id="PF13847">
    <property type="entry name" value="Methyltransf_31"/>
    <property type="match status" value="1"/>
</dbReference>
<evidence type="ECO:0000256" key="2">
    <source>
        <dbReference type="ARBA" id="ARBA00022691"/>
    </source>
</evidence>
<keyword evidence="11" id="KW-1185">Reference proteome</keyword>
<gene>
    <name evidence="10" type="ORF">RED65_09104</name>
</gene>
<feature type="domain" description="Methyltransferase" evidence="9">
    <location>
        <begin position="62"/>
        <end position="215"/>
    </location>
</feature>
<dbReference type="InterPro" id="IPR029063">
    <property type="entry name" value="SAM-dependent_MTases_sf"/>
</dbReference>
<dbReference type="EMBL" id="AAQH01000001">
    <property type="protein sequence ID" value="EAT13537.1"/>
    <property type="molecule type" value="Genomic_DNA"/>
</dbReference>
<dbReference type="HOGENOM" id="CLU_052868_0_0_6"/>
<reference evidence="10 11" key="1">
    <citation type="submission" date="2006-03" db="EMBL/GenBank/DDBJ databases">
        <authorList>
            <person name="Pinhassi J."/>
            <person name="Pedros-Alio C."/>
            <person name="Ferriera S."/>
            <person name="Johnson J."/>
            <person name="Kravitz S."/>
            <person name="Halpern A."/>
            <person name="Remington K."/>
            <person name="Beeson K."/>
            <person name="Tran B."/>
            <person name="Rogers Y.-H."/>
            <person name="Friedman R."/>
            <person name="Venter J.C."/>
        </authorList>
    </citation>
    <scope>NUCLEOTIDE SEQUENCE [LARGE SCALE GENOMIC DNA]</scope>
    <source>
        <strain evidence="10 11">RED65</strain>
    </source>
</reference>
<comment type="catalytic activity">
    <reaction evidence="8">
        <text>arsenic triglutathione + 3 [thioredoxin]-dithiol + 3 S-adenosyl-L-methionine = trimethylarsine + 3 [thioredoxin]-disulfide + 3 glutathione + 3 S-adenosyl-L-homocysteine + 3 H(+)</text>
        <dbReference type="Rhea" id="RHEA:69432"/>
        <dbReference type="Rhea" id="RHEA-COMP:10698"/>
        <dbReference type="Rhea" id="RHEA-COMP:10700"/>
        <dbReference type="ChEBI" id="CHEBI:15378"/>
        <dbReference type="ChEBI" id="CHEBI:27130"/>
        <dbReference type="ChEBI" id="CHEBI:29950"/>
        <dbReference type="ChEBI" id="CHEBI:50058"/>
        <dbReference type="ChEBI" id="CHEBI:57856"/>
        <dbReference type="ChEBI" id="CHEBI:57925"/>
        <dbReference type="ChEBI" id="CHEBI:59789"/>
        <dbReference type="ChEBI" id="CHEBI:183640"/>
        <dbReference type="EC" id="2.1.1.137"/>
    </reaction>
</comment>
<comment type="caution">
    <text evidence="10">The sequence shown here is derived from an EMBL/GenBank/DDBJ whole genome shotgun (WGS) entry which is preliminary data.</text>
</comment>
<dbReference type="EC" id="2.1.1.137" evidence="4"/>
<evidence type="ECO:0000256" key="5">
    <source>
        <dbReference type="ARBA" id="ARBA00034545"/>
    </source>
</evidence>
<evidence type="ECO:0000256" key="1">
    <source>
        <dbReference type="ARBA" id="ARBA00022679"/>
    </source>
</evidence>
<evidence type="ECO:0000256" key="4">
    <source>
        <dbReference type="ARBA" id="ARBA00034521"/>
    </source>
</evidence>
<evidence type="ECO:0000256" key="8">
    <source>
        <dbReference type="ARBA" id="ARBA00048428"/>
    </source>
</evidence>
<dbReference type="InterPro" id="IPR025714">
    <property type="entry name" value="Methyltranfer_dom"/>
</dbReference>
<comment type="similarity">
    <text evidence="3">Belongs to the methyltransferase superfamily. Arsenite methyltransferase family.</text>
</comment>
<evidence type="ECO:0000259" key="9">
    <source>
        <dbReference type="Pfam" id="PF13847"/>
    </source>
</evidence>
<proteinExistence type="inferred from homology"/>
<sequence length="350" mass="39749">MRESVKDYYGNVLQSSDDLKTNACCTDEGMPEFLKPILSKVHDEVMKRYYGCGLVVPEQMHGLKVLDLGCGAGRDVYALSAMVGETGKVVGLDMTPEQLEVAREYQDYHADVFGYKTSNVQFVEGDIDHLEDLPFDDGYFDLIVSNCVINLVQDKPHVLKQAHRLLKQGGEMYFSDVYCDRRIPQNLVDDPVLYGECLSGALYWRDFLEFSKQAGFTDPRLVKDRPLTIENKDVEAKIGHMNFYSATYRLFKIDGLETACEDYGQAVRYKGTIEHQPFFFELDGHHKIETGRMFPVCGNTYRMLNDTRFKEHFEFFGDWSNHYGIYPDCGTPIPFADSTSAQGSDGSACC</sequence>
<name>Q1N6Q5_9GAMM</name>
<dbReference type="Gene3D" id="3.40.50.150">
    <property type="entry name" value="Vaccinia Virus protein VP39"/>
    <property type="match status" value="1"/>
</dbReference>
<keyword evidence="2" id="KW-0949">S-adenosyl-L-methionine</keyword>
<dbReference type="GO" id="GO:0030791">
    <property type="term" value="F:arsenite methyltransferase activity"/>
    <property type="evidence" value="ECO:0007669"/>
    <property type="project" value="UniProtKB-EC"/>
</dbReference>
<dbReference type="Gene3D" id="3.40.5.100">
    <property type="match status" value="1"/>
</dbReference>
<keyword evidence="1" id="KW-0808">Transferase</keyword>
<evidence type="ECO:0000256" key="7">
    <source>
        <dbReference type="ARBA" id="ARBA00047943"/>
    </source>
</evidence>
<comment type="catalytic activity">
    <reaction evidence="6">
        <text>arsenic triglutathione + [thioredoxin]-dithiol + S-adenosyl-L-methionine + 2 H2O = methylarsonous acid + [thioredoxin]-disulfide + 3 glutathione + S-adenosyl-L-homocysteine + H(+)</text>
        <dbReference type="Rhea" id="RHEA:69460"/>
        <dbReference type="Rhea" id="RHEA-COMP:10698"/>
        <dbReference type="Rhea" id="RHEA-COMP:10700"/>
        <dbReference type="ChEBI" id="CHEBI:15377"/>
        <dbReference type="ChEBI" id="CHEBI:15378"/>
        <dbReference type="ChEBI" id="CHEBI:17826"/>
        <dbReference type="ChEBI" id="CHEBI:29950"/>
        <dbReference type="ChEBI" id="CHEBI:50058"/>
        <dbReference type="ChEBI" id="CHEBI:57856"/>
        <dbReference type="ChEBI" id="CHEBI:57925"/>
        <dbReference type="ChEBI" id="CHEBI:59789"/>
        <dbReference type="ChEBI" id="CHEBI:183640"/>
        <dbReference type="EC" id="2.1.1.137"/>
    </reaction>
</comment>
<evidence type="ECO:0000313" key="11">
    <source>
        <dbReference type="Proteomes" id="UP000004263"/>
    </source>
</evidence>
<dbReference type="Proteomes" id="UP000004263">
    <property type="component" value="Unassembled WGS sequence"/>
</dbReference>
<dbReference type="SUPFAM" id="SSF53335">
    <property type="entry name" value="S-adenosyl-L-methionine-dependent methyltransferases"/>
    <property type="match status" value="1"/>
</dbReference>
<dbReference type="AlphaFoldDB" id="Q1N6Q5"/>
<dbReference type="OrthoDB" id="9772751at2"/>
<evidence type="ECO:0000313" key="10">
    <source>
        <dbReference type="EMBL" id="EAT13537.1"/>
    </source>
</evidence>
<evidence type="ECO:0000256" key="3">
    <source>
        <dbReference type="ARBA" id="ARBA00034487"/>
    </source>
</evidence>
<dbReference type="InterPro" id="IPR026669">
    <property type="entry name" value="Arsenite_MeTrfase-like"/>
</dbReference>
<evidence type="ECO:0000256" key="6">
    <source>
        <dbReference type="ARBA" id="ARBA00047941"/>
    </source>
</evidence>
<dbReference type="STRING" id="207949.RED65_09104"/>
<accession>Q1N6Q5</accession>
<protein>
    <recommendedName>
        <fullName evidence="5">Arsenite methyltransferase</fullName>
        <ecNumber evidence="4">2.1.1.137</ecNumber>
    </recommendedName>
</protein>
<organism evidence="10 11">
    <name type="scientific">Bermanella marisrubri</name>
    <dbReference type="NCBI Taxonomy" id="207949"/>
    <lineage>
        <taxon>Bacteria</taxon>
        <taxon>Pseudomonadati</taxon>
        <taxon>Pseudomonadota</taxon>
        <taxon>Gammaproteobacteria</taxon>
        <taxon>Oceanospirillales</taxon>
        <taxon>Oceanospirillaceae</taxon>
        <taxon>Bermanella</taxon>
    </lineage>
</organism>
<comment type="catalytic activity">
    <reaction evidence="7">
        <text>arsenic triglutathione + 2 [thioredoxin]-dithiol + 2 S-adenosyl-L-methionine + H2O = dimethylarsinous acid + 2 [thioredoxin]-disulfide + 3 glutathione + 2 S-adenosyl-L-homocysteine + 2 H(+)</text>
        <dbReference type="Rhea" id="RHEA:69464"/>
        <dbReference type="Rhea" id="RHEA-COMP:10698"/>
        <dbReference type="Rhea" id="RHEA-COMP:10700"/>
        <dbReference type="ChEBI" id="CHEBI:15377"/>
        <dbReference type="ChEBI" id="CHEBI:15378"/>
        <dbReference type="ChEBI" id="CHEBI:23808"/>
        <dbReference type="ChEBI" id="CHEBI:29950"/>
        <dbReference type="ChEBI" id="CHEBI:50058"/>
        <dbReference type="ChEBI" id="CHEBI:57856"/>
        <dbReference type="ChEBI" id="CHEBI:57925"/>
        <dbReference type="ChEBI" id="CHEBI:59789"/>
        <dbReference type="ChEBI" id="CHEBI:183640"/>
        <dbReference type="EC" id="2.1.1.137"/>
    </reaction>
</comment>
<dbReference type="CDD" id="cd02440">
    <property type="entry name" value="AdoMet_MTases"/>
    <property type="match status" value="1"/>
</dbReference>
<dbReference type="PANTHER" id="PTHR43675">
    <property type="entry name" value="ARSENITE METHYLTRANSFERASE"/>
    <property type="match status" value="1"/>
</dbReference>
<dbReference type="RefSeq" id="WP_007016958.1">
    <property type="nucleotide sequence ID" value="NZ_CH724113.1"/>
</dbReference>
<dbReference type="PANTHER" id="PTHR43675:SF8">
    <property type="entry name" value="ARSENITE METHYLTRANSFERASE"/>
    <property type="match status" value="1"/>
</dbReference>